<evidence type="ECO:0000313" key="11">
    <source>
        <dbReference type="EMBL" id="MFD0912538.1"/>
    </source>
</evidence>
<gene>
    <name evidence="8 11" type="primary">gyrA</name>
    <name evidence="11" type="ORF">ACFQ1Z_03160</name>
</gene>
<dbReference type="EC" id="5.6.2.2" evidence="8"/>
<dbReference type="InterPro" id="IPR035516">
    <property type="entry name" value="Gyrase/topoIV_suA_C"/>
</dbReference>
<comment type="similarity">
    <text evidence="2 8">Belongs to the type II topoisomerase GyrA/ParC subunit family.</text>
</comment>
<organism evidence="11 12">
    <name type="scientific">Methylophilus luteus</name>
    <dbReference type="NCBI Taxonomy" id="640108"/>
    <lineage>
        <taxon>Bacteria</taxon>
        <taxon>Pseudomonadati</taxon>
        <taxon>Pseudomonadota</taxon>
        <taxon>Betaproteobacteria</taxon>
        <taxon>Nitrosomonadales</taxon>
        <taxon>Methylophilaceae</taxon>
        <taxon>Methylophilus</taxon>
    </lineage>
</organism>
<dbReference type="InterPro" id="IPR002205">
    <property type="entry name" value="Topo_IIA_dom_A"/>
</dbReference>
<feature type="active site" description="O-(5'-phospho-DNA)-tyrosine intermediate" evidence="8 9">
    <location>
        <position position="126"/>
    </location>
</feature>
<comment type="caution">
    <text evidence="11">The sequence shown here is derived from an EMBL/GenBank/DDBJ whole genome shotgun (WGS) entry which is preliminary data.</text>
</comment>
<dbReference type="Pfam" id="PF03989">
    <property type="entry name" value="DNA_gyraseA_C"/>
    <property type="match status" value="6"/>
</dbReference>
<comment type="subunit">
    <text evidence="8">Heterotetramer, composed of two GyrA and two GyrB chains. In the heterotetramer, GyrA contains the active site tyrosine that forms a transient covalent intermediate with DNA, while GyrB binds cofactors and catalyzes ATP hydrolysis.</text>
</comment>
<dbReference type="InterPro" id="IPR005743">
    <property type="entry name" value="GyrA"/>
</dbReference>
<dbReference type="Proteomes" id="UP001597128">
    <property type="component" value="Unassembled WGS sequence"/>
</dbReference>
<keyword evidence="4 8" id="KW-0067">ATP-binding</keyword>
<comment type="catalytic activity">
    <reaction evidence="1 8 9">
        <text>ATP-dependent breakage, passage and rejoining of double-stranded DNA.</text>
        <dbReference type="EC" id="5.6.2.2"/>
    </reaction>
</comment>
<dbReference type="PANTHER" id="PTHR43493:SF5">
    <property type="entry name" value="DNA GYRASE SUBUNIT A, CHLOROPLASTIC_MITOCHONDRIAL"/>
    <property type="match status" value="1"/>
</dbReference>
<keyword evidence="3 8" id="KW-0547">Nucleotide-binding</keyword>
<dbReference type="NCBIfam" id="NF004044">
    <property type="entry name" value="PRK05561.1"/>
    <property type="match status" value="1"/>
</dbReference>
<dbReference type="Pfam" id="PF00521">
    <property type="entry name" value="DNA_topoisoIV"/>
    <property type="match status" value="1"/>
</dbReference>
<evidence type="ECO:0000256" key="7">
    <source>
        <dbReference type="ARBA" id="ARBA00023235"/>
    </source>
</evidence>
<keyword evidence="5 8" id="KW-0799">Topoisomerase</keyword>
<comment type="subcellular location">
    <subcellularLocation>
        <location evidence="8">Cytoplasm</location>
    </subcellularLocation>
</comment>
<comment type="function">
    <text evidence="8">A type II topoisomerase that negatively supercoils closed circular double-stranded (ds) DNA in an ATP-dependent manner to modulate DNA topology and maintain chromosomes in an underwound state. Negative supercoiling favors strand separation, and DNA replication, transcription, recombination and repair, all of which involve strand separation. Also able to catalyze the interconversion of other topological isomers of dsDNA rings, including catenanes and knotted rings. Type II topoisomerases break and join 2 DNA strands simultaneously in an ATP-dependent manner.</text>
</comment>
<dbReference type="PANTHER" id="PTHR43493">
    <property type="entry name" value="DNA GYRASE/TOPOISOMERASE SUBUNIT A"/>
    <property type="match status" value="1"/>
</dbReference>
<reference evidence="12" key="1">
    <citation type="journal article" date="2019" name="Int. J. Syst. Evol. Microbiol.">
        <title>The Global Catalogue of Microorganisms (GCM) 10K type strain sequencing project: providing services to taxonomists for standard genome sequencing and annotation.</title>
        <authorList>
            <consortium name="The Broad Institute Genomics Platform"/>
            <consortium name="The Broad Institute Genome Sequencing Center for Infectious Disease"/>
            <person name="Wu L."/>
            <person name="Ma J."/>
        </authorList>
    </citation>
    <scope>NUCLEOTIDE SEQUENCE [LARGE SCALE GENOMIC DNA]</scope>
    <source>
        <strain evidence="12">CCUG 58412</strain>
    </source>
</reference>
<dbReference type="GO" id="GO:0003918">
    <property type="term" value="F:DNA topoisomerase type II (double strand cut, ATP-hydrolyzing) activity"/>
    <property type="evidence" value="ECO:0007669"/>
    <property type="project" value="UniProtKB-EC"/>
</dbReference>
<dbReference type="SUPFAM" id="SSF56719">
    <property type="entry name" value="Type II DNA topoisomerase"/>
    <property type="match status" value="1"/>
</dbReference>
<feature type="domain" description="Topo IIA-type catalytic" evidence="10">
    <location>
        <begin position="38"/>
        <end position="537"/>
    </location>
</feature>
<evidence type="ECO:0000256" key="4">
    <source>
        <dbReference type="ARBA" id="ARBA00022840"/>
    </source>
</evidence>
<dbReference type="NCBIfam" id="NF004043">
    <property type="entry name" value="PRK05560.1"/>
    <property type="match status" value="1"/>
</dbReference>
<keyword evidence="6 8" id="KW-0238">DNA-binding</keyword>
<dbReference type="HAMAP" id="MF_01897">
    <property type="entry name" value="GyrA"/>
    <property type="match status" value="1"/>
</dbReference>
<evidence type="ECO:0000256" key="5">
    <source>
        <dbReference type="ARBA" id="ARBA00023029"/>
    </source>
</evidence>
<dbReference type="Gene3D" id="2.120.10.90">
    <property type="entry name" value="DNA gyrase/topoisomerase IV, subunit A, C-terminal"/>
    <property type="match status" value="1"/>
</dbReference>
<evidence type="ECO:0000256" key="1">
    <source>
        <dbReference type="ARBA" id="ARBA00000185"/>
    </source>
</evidence>
<dbReference type="InterPro" id="IPR050220">
    <property type="entry name" value="Type_II_DNA_Topoisomerases"/>
</dbReference>
<accession>A0ABW3F4K5</accession>
<dbReference type="InterPro" id="IPR013757">
    <property type="entry name" value="Topo_IIA_A_a_sf"/>
</dbReference>
<evidence type="ECO:0000256" key="9">
    <source>
        <dbReference type="PROSITE-ProRule" id="PRU01384"/>
    </source>
</evidence>
<dbReference type="SUPFAM" id="SSF101904">
    <property type="entry name" value="GyrA/ParC C-terminal domain-like"/>
    <property type="match status" value="1"/>
</dbReference>
<keyword evidence="12" id="KW-1185">Reference proteome</keyword>
<dbReference type="Gene3D" id="3.30.1360.40">
    <property type="match status" value="1"/>
</dbReference>
<dbReference type="CDD" id="cd00187">
    <property type="entry name" value="TOP4c"/>
    <property type="match status" value="1"/>
</dbReference>
<dbReference type="InterPro" id="IPR013760">
    <property type="entry name" value="Topo_IIA-like_dom_sf"/>
</dbReference>
<protein>
    <recommendedName>
        <fullName evidence="8">DNA gyrase subunit A</fullName>
        <ecNumber evidence="8">5.6.2.2</ecNumber>
    </recommendedName>
</protein>
<keyword evidence="8" id="KW-0963">Cytoplasm</keyword>
<dbReference type="RefSeq" id="WP_379055565.1">
    <property type="nucleotide sequence ID" value="NZ_JBHTKB010000001.1"/>
</dbReference>
<evidence type="ECO:0000256" key="3">
    <source>
        <dbReference type="ARBA" id="ARBA00022741"/>
    </source>
</evidence>
<evidence type="ECO:0000313" key="12">
    <source>
        <dbReference type="Proteomes" id="UP001597128"/>
    </source>
</evidence>
<dbReference type="SMART" id="SM00434">
    <property type="entry name" value="TOP4c"/>
    <property type="match status" value="1"/>
</dbReference>
<sequence length="856" mass="95784">MSQSPDQFAKETLPISLEDEMRRSYLDYAMSVIVGRALPDVRDGLKPVHRRVLFAMHELSNDYNKPYKKSARIVGDVIGKYHPHGDTAVYDTIVRMAQHFSLRYMLVDGQGNFGSVDGDNAAAMRYTEIRMSKIAHELLADIEKETVDFGPNYDGSEQEPLIMPTRIPNLLINGSSGIAVGMATNIPPHNLNEVLNGCFALLKNPEISIDELIEYIPAPDFPTAGIIYGTVGVKEGYRTGRGRVVMRGRTHFEDLDKGGRQSIIIDELPYQVNKKTLIEKIAELVNEKKIEGISDLRDESDKSGMRVVIELKRGEVPEVILNNLYKQTQLQDTFGMNMVALMDGQPRLLNLKQMLEAFLRHRREVVTRRTVFELRKARDRGHVLEGLAVALANVDEMIAIIKAAPTPPEAKKELMARDWHSTVVEEMLKRAAMEASRPEGLSVDFGLTPKGYRLSDIQAQEILQMRLQRLTGLEQDKIVTEYKEVMDIIADLLDILAKPERVTAIIVEELNEIQKQFGDKRRSEIEHNTQDLSLEDLITPQDVVVTLSHTGYVKSQPLDEYRAQRRGGRGKQAAATKEDDFIDKMFVANTHDYILCFSSRGRVYWLKVYEVPQGSRVSRGKPIVNLFPLEEGEKINAILPVKEFDENHFVFMATSMGTVKKTALTEFSNPRKSGIIAINLDDNDYLVGAEVTNGKNDIVLVSNGGKAVWFTEDDVRPMGRATRGVRGMKLAAKQRVLSLLIAENDQQSVLVATENGYGKRTVLSEFRHSGRGTQGVKAIAISERNGLAVAARLVTADDEIMLITTGGVLIRTRVKEIRDMGRAAQGVTLINLGEGEKLSGLEKIVETDDVEDENEE</sequence>
<dbReference type="Gene3D" id="1.10.268.10">
    <property type="entry name" value="Topoisomerase, domain 3"/>
    <property type="match status" value="1"/>
</dbReference>
<dbReference type="InterPro" id="IPR013758">
    <property type="entry name" value="Topo_IIA_A/C_ab"/>
</dbReference>
<dbReference type="NCBIfam" id="TIGR01063">
    <property type="entry name" value="gyrA"/>
    <property type="match status" value="1"/>
</dbReference>
<keyword evidence="7 8" id="KW-0413">Isomerase</keyword>
<evidence type="ECO:0000256" key="6">
    <source>
        <dbReference type="ARBA" id="ARBA00023125"/>
    </source>
</evidence>
<evidence type="ECO:0000256" key="8">
    <source>
        <dbReference type="HAMAP-Rule" id="MF_01897"/>
    </source>
</evidence>
<dbReference type="PROSITE" id="PS52040">
    <property type="entry name" value="TOPO_IIA"/>
    <property type="match status" value="1"/>
</dbReference>
<name>A0ABW3F4K5_9PROT</name>
<dbReference type="Gene3D" id="3.90.199.10">
    <property type="entry name" value="Topoisomerase II, domain 5"/>
    <property type="match status" value="1"/>
</dbReference>
<proteinExistence type="inferred from homology"/>
<dbReference type="InterPro" id="IPR006691">
    <property type="entry name" value="GyrA/parC_rep"/>
</dbReference>
<evidence type="ECO:0000256" key="2">
    <source>
        <dbReference type="ARBA" id="ARBA00008263"/>
    </source>
</evidence>
<dbReference type="EMBL" id="JBHTKB010000001">
    <property type="protein sequence ID" value="MFD0912538.1"/>
    <property type="molecule type" value="Genomic_DNA"/>
</dbReference>
<feature type="short sequence motif" description="GyrA-box" evidence="8">
    <location>
        <begin position="564"/>
        <end position="570"/>
    </location>
</feature>
<evidence type="ECO:0000259" key="10">
    <source>
        <dbReference type="PROSITE" id="PS52040"/>
    </source>
</evidence>
<comment type="miscellaneous">
    <text evidence="8">Few gyrases are as efficient as E.coli at forming negative supercoils. Not all organisms have 2 type II topoisomerases; in organisms with a single type II topoisomerase this enzyme also has to decatenate newly replicated chromosomes.</text>
</comment>